<dbReference type="Proteomes" id="UP000319941">
    <property type="component" value="Unassembled WGS sequence"/>
</dbReference>
<accession>A0A558HHW7</accession>
<dbReference type="PANTHER" id="PTHR33376:SF4">
    <property type="entry name" value="SIALIC ACID-BINDING PERIPLASMIC PROTEIN SIAP"/>
    <property type="match status" value="1"/>
</dbReference>
<proteinExistence type="predicted"/>
<protein>
    <submittedName>
        <fullName evidence="2">TRAP transporter substrate-binding protein</fullName>
    </submittedName>
</protein>
<dbReference type="OrthoDB" id="9783941at2"/>
<dbReference type="InterPro" id="IPR018389">
    <property type="entry name" value="DctP_fam"/>
</dbReference>
<dbReference type="InterPro" id="IPR038404">
    <property type="entry name" value="TRAP_DctP_sf"/>
</dbReference>
<keyword evidence="3" id="KW-1185">Reference proteome</keyword>
<dbReference type="RefSeq" id="WP_088742428.1">
    <property type="nucleotide sequence ID" value="NZ_CAWOWR010000147.1"/>
</dbReference>
<keyword evidence="1" id="KW-0732">Signal</keyword>
<dbReference type="Gene3D" id="3.40.190.170">
    <property type="entry name" value="Bacterial extracellular solute-binding protein, family 7"/>
    <property type="match status" value="1"/>
</dbReference>
<dbReference type="PANTHER" id="PTHR33376">
    <property type="match status" value="1"/>
</dbReference>
<dbReference type="AlphaFoldDB" id="A0A558HHW7"/>
<organism evidence="2 3">
    <name type="scientific">Cobetia crustatorum</name>
    <dbReference type="NCBI Taxonomy" id="553385"/>
    <lineage>
        <taxon>Bacteria</taxon>
        <taxon>Pseudomonadati</taxon>
        <taxon>Pseudomonadota</taxon>
        <taxon>Gammaproteobacteria</taxon>
        <taxon>Oceanospirillales</taxon>
        <taxon>Halomonadaceae</taxon>
        <taxon>Cobetia</taxon>
    </lineage>
</organism>
<reference evidence="2 3" key="1">
    <citation type="submission" date="2019-07" db="EMBL/GenBank/DDBJ databases">
        <title>Diversity of Bacteria from Kongsfjorden, Arctic.</title>
        <authorList>
            <person name="Yu Y."/>
        </authorList>
    </citation>
    <scope>NUCLEOTIDE SEQUENCE [LARGE SCALE GENOMIC DNA]</scope>
    <source>
        <strain evidence="2 3">SM1923</strain>
    </source>
</reference>
<evidence type="ECO:0000313" key="3">
    <source>
        <dbReference type="Proteomes" id="UP000319941"/>
    </source>
</evidence>
<gene>
    <name evidence="2" type="ORF">FQP86_12940</name>
</gene>
<evidence type="ECO:0000313" key="2">
    <source>
        <dbReference type="EMBL" id="TVU68697.1"/>
    </source>
</evidence>
<dbReference type="Pfam" id="PF03480">
    <property type="entry name" value="DctP"/>
    <property type="match status" value="1"/>
</dbReference>
<dbReference type="EMBL" id="VNFH01000009">
    <property type="protein sequence ID" value="TVU68697.1"/>
    <property type="molecule type" value="Genomic_DNA"/>
</dbReference>
<name>A0A558HHW7_9GAMM</name>
<dbReference type="CDD" id="cd13602">
    <property type="entry name" value="PBP2_TRAP_BpDctp6_7"/>
    <property type="match status" value="1"/>
</dbReference>
<dbReference type="STRING" id="553385.GCA_000591415_01493"/>
<sequence>MSIALRLHYWLIGPLLIIGMLTASALHAQTTLSMSSDYGAGTLMGERVKEFSQKVVELSQDKLNVEIRSDIRSVSHLQATRGGVIDIAATLSGALADEIPFFGLSSLPAIAYDLDEAHRLYQTAKPRYRELLKEENQRLLFALPWPPSGLWSKDPIEDGAGLTNQPVRTYDRNTQRVFLNLGAAPQIMTWEELTPLLEGGTIKAALTSAMGGVSAELYRYMPNFTTLNYAMPLNIIHMNADSFNALDKQQQTALLNAAQAVEDTGWASTSAVLAKAHATLQAEGAQLISPPPTELRQDLETASQHVIESWNQKVNYQDRALLTKYLESRPER</sequence>
<evidence type="ECO:0000256" key="1">
    <source>
        <dbReference type="ARBA" id="ARBA00022729"/>
    </source>
</evidence>
<dbReference type="NCBIfam" id="NF037995">
    <property type="entry name" value="TRAP_S1"/>
    <property type="match status" value="1"/>
</dbReference>
<comment type="caution">
    <text evidence="2">The sequence shown here is derived from an EMBL/GenBank/DDBJ whole genome shotgun (WGS) entry which is preliminary data.</text>
</comment>
<dbReference type="GO" id="GO:0055085">
    <property type="term" value="P:transmembrane transport"/>
    <property type="evidence" value="ECO:0007669"/>
    <property type="project" value="InterPro"/>
</dbReference>